<comment type="caution">
    <text evidence="3">The sequence shown here is derived from an EMBL/GenBank/DDBJ whole genome shotgun (WGS) entry which is preliminary data.</text>
</comment>
<dbReference type="EMBL" id="BQFW01000013">
    <property type="protein sequence ID" value="GJJ77285.1"/>
    <property type="molecule type" value="Genomic_DNA"/>
</dbReference>
<feature type="compositionally biased region" description="Acidic residues" evidence="1">
    <location>
        <begin position="1297"/>
        <end position="1311"/>
    </location>
</feature>
<feature type="region of interest" description="Disordered" evidence="1">
    <location>
        <begin position="1"/>
        <end position="27"/>
    </location>
</feature>
<dbReference type="InterPro" id="IPR032675">
    <property type="entry name" value="LRR_dom_sf"/>
</dbReference>
<feature type="region of interest" description="Disordered" evidence="1">
    <location>
        <begin position="1046"/>
        <end position="1071"/>
    </location>
</feature>
<feature type="compositionally biased region" description="Polar residues" evidence="1">
    <location>
        <begin position="307"/>
        <end position="321"/>
    </location>
</feature>
<feature type="region of interest" description="Disordered" evidence="1">
    <location>
        <begin position="298"/>
        <end position="321"/>
    </location>
</feature>
<feature type="region of interest" description="Disordered" evidence="1">
    <location>
        <begin position="1158"/>
        <end position="1212"/>
    </location>
</feature>
<sequence length="1427" mass="156238">MAEESGPASSDMDLEPTSTTPHISQTSRDDNMILPVDLMILIFTYLSRHPQDLLNCALTIRQWTRPALEELYRHPWSYLFTYQFDAEGRVMDKHGSMLLLRTLFQGCMDPSKTLLPYATFARSINLKWVQDTFDLPEVNIQTLTGFRWTRNEAPKDFLIRHLLTSRPYLGDFVHCLAPRLPRCLFAHLTATTANNFFAEDTHEANGAASTEDMVVLEGSGEADGQGSSSQHALSDSTAAGAQISNSIGDDNNTLEWEALLSNNQVLQDAPLDQSLLTTPPLLPVQAAAIASPVPHLPDISLAPETNPGDTASSLSQEELTPNTATVNEAEITQEPQDPNQSSSTGQVYTFQQPFVADQSSQHSRATSSASLESTCRLFLALWPLTMEQTQSLVYLDLRYATVTDSLIATLAFTCHRIESLKIATHWQAFPETYSVTDIGLASFVQSQRALKLFHVENHREISQGHELVHTINTLAKLHGSTLETLVLQSHNFQNCNLTALGKACQRLVKFSAPGGAHIFREEIVKLAEECKLTLEHLDFSNSDIETEALRAIMRNTATPETARGVLKALILLGMEDMLNEATCQAIGDYGVGLDCFRLDILESEAKDVSMMLSGPCALNLRVLTLGCHDVHGDLANDILGQIARNCHNVELLDVNHWQFSADAIEKVLRQCRMLRYLNISYTNVGESTARIIARCLGEVKKAPIAREDQNEPSSMLTPTSANALFSSLMQTPTPLNATSTTPTHEVAIEEEEIDWGDDIDWEMQVDTHVVAERETVAEVVVEEDDRIDSIKKRGRAKDDEGEGDENEIDGGSAPSLENNDPYRPEPYSTSHGGKKQSQIGLVHHLSNAMDLRTIMNLDLDEAIDMDLSMSVDETTGMDLAMSLDLERYRRKSSSKDIEDFEDFFDDDRNDERDVEMSDGSIEGEDLEESLHQSTRDVKGKGVYVEREPLFVPDSYFSSPTIKYSSSFGSTSSSASCSSSSSSSASSSKSAPNFASSSSSSGQVALTATSMNSLTCNPLLPPLPIPTKEFQANGADSTQVGVLAVSTSSSSSSSTASQVVPGNGRLTSPAPTAASDVFAESYQPSSLSRMTESEFPIHPFEHPVHTLSVSTTAAADIGSTLQNCSSTVYVAASSADISERPVPTGSLLESAVQAPSDLSNVIDPADQTSMTQTDMDTGLTTTAQQELEPERDLDLPEVPTTELGHAMPEPEEDDLITLENTEEGEDNEEDIEPLDESLLKWTRSSRLEQINIECCSQLSVSTMSHLKALVRARQQAQAQPSSSYGQQTKRETAHTSEGDEVDRDDDEEEDEEWIPRGKSRVWVENEHDMMMTRLNMERGPLLLPRPLPPVPTTTTTTTAAMEDISSSHLPSSTTVPLEESDIAPLLVDEMGSVEHETEMPNSVTALDTSETTIVPETSTTSLAIEMAA</sequence>
<feature type="compositionally biased region" description="Low complexity" evidence="1">
    <location>
        <begin position="1271"/>
        <end position="1286"/>
    </location>
</feature>
<feature type="compositionally biased region" description="Polar residues" evidence="1">
    <location>
        <begin position="16"/>
        <end position="26"/>
    </location>
</feature>
<evidence type="ECO:0000313" key="4">
    <source>
        <dbReference type="Proteomes" id="UP000827284"/>
    </source>
</evidence>
<reference evidence="3" key="1">
    <citation type="submission" date="2021-11" db="EMBL/GenBank/DDBJ databases">
        <authorList>
            <person name="Herlambang A."/>
            <person name="Guo Y."/>
            <person name="Takashima Y."/>
            <person name="Nishizawa T."/>
        </authorList>
    </citation>
    <scope>NUCLEOTIDE SEQUENCE</scope>
    <source>
        <strain evidence="3">E1425</strain>
    </source>
</reference>
<feature type="region of interest" description="Disordered" evidence="1">
    <location>
        <begin position="791"/>
        <end position="836"/>
    </location>
</feature>
<feature type="region of interest" description="Disordered" evidence="1">
    <location>
        <begin position="1271"/>
        <end position="1312"/>
    </location>
</feature>
<dbReference type="Pfam" id="PF12937">
    <property type="entry name" value="F-box-like"/>
    <property type="match status" value="1"/>
</dbReference>
<protein>
    <recommendedName>
        <fullName evidence="2">F-box domain-containing protein</fullName>
    </recommendedName>
</protein>
<feature type="domain" description="F-box" evidence="2">
    <location>
        <begin position="34"/>
        <end position="75"/>
    </location>
</feature>
<evidence type="ECO:0000256" key="1">
    <source>
        <dbReference type="SAM" id="MobiDB-lite"/>
    </source>
</evidence>
<feature type="compositionally biased region" description="Basic and acidic residues" evidence="1">
    <location>
        <begin position="1287"/>
        <end position="1296"/>
    </location>
</feature>
<dbReference type="InterPro" id="IPR001810">
    <property type="entry name" value="F-box_dom"/>
</dbReference>
<dbReference type="SUPFAM" id="SSF52047">
    <property type="entry name" value="RNI-like"/>
    <property type="match status" value="1"/>
</dbReference>
<feature type="compositionally biased region" description="Acidic residues" evidence="1">
    <location>
        <begin position="799"/>
        <end position="808"/>
    </location>
</feature>
<dbReference type="SUPFAM" id="SSF81383">
    <property type="entry name" value="F-box domain"/>
    <property type="match status" value="1"/>
</dbReference>
<feature type="compositionally biased region" description="Low complexity" evidence="1">
    <location>
        <begin position="1046"/>
        <end position="1056"/>
    </location>
</feature>
<reference evidence="3" key="2">
    <citation type="journal article" date="2022" name="Microbiol. Resour. Announc.">
        <title>Whole-Genome Sequence of Entomortierella parvispora E1425, a Mucoromycotan Fungus Associated with Burkholderiaceae-Related Endosymbiotic Bacteria.</title>
        <authorList>
            <person name="Herlambang A."/>
            <person name="Guo Y."/>
            <person name="Takashima Y."/>
            <person name="Narisawa K."/>
            <person name="Ohta H."/>
            <person name="Nishizawa T."/>
        </authorList>
    </citation>
    <scope>NUCLEOTIDE SEQUENCE</scope>
    <source>
        <strain evidence="3">E1425</strain>
    </source>
</reference>
<feature type="compositionally biased region" description="Low complexity" evidence="1">
    <location>
        <begin position="1165"/>
        <end position="1181"/>
    </location>
</feature>
<accession>A0A9P3HIN6</accession>
<evidence type="ECO:0000313" key="3">
    <source>
        <dbReference type="EMBL" id="GJJ77285.1"/>
    </source>
</evidence>
<name>A0A9P3HIN6_9FUNG</name>
<dbReference type="OrthoDB" id="2364652at2759"/>
<feature type="region of interest" description="Disordered" evidence="1">
    <location>
        <begin position="906"/>
        <end position="936"/>
    </location>
</feature>
<proteinExistence type="predicted"/>
<feature type="region of interest" description="Disordered" evidence="1">
    <location>
        <begin position="219"/>
        <end position="246"/>
    </location>
</feature>
<dbReference type="Gene3D" id="3.80.10.10">
    <property type="entry name" value="Ribonuclease Inhibitor"/>
    <property type="match status" value="2"/>
</dbReference>
<dbReference type="InterPro" id="IPR036047">
    <property type="entry name" value="F-box-like_dom_sf"/>
</dbReference>
<organism evidence="3 4">
    <name type="scientific">Entomortierella parvispora</name>
    <dbReference type="NCBI Taxonomy" id="205924"/>
    <lineage>
        <taxon>Eukaryota</taxon>
        <taxon>Fungi</taxon>
        <taxon>Fungi incertae sedis</taxon>
        <taxon>Mucoromycota</taxon>
        <taxon>Mortierellomycotina</taxon>
        <taxon>Mortierellomycetes</taxon>
        <taxon>Mortierellales</taxon>
        <taxon>Mortierellaceae</taxon>
        <taxon>Entomortierella</taxon>
    </lineage>
</organism>
<evidence type="ECO:0000259" key="2">
    <source>
        <dbReference type="Pfam" id="PF12937"/>
    </source>
</evidence>
<gene>
    <name evidence="3" type="ORF">EMPS_09644</name>
</gene>
<feature type="region of interest" description="Disordered" evidence="1">
    <location>
        <begin position="966"/>
        <end position="999"/>
    </location>
</feature>
<keyword evidence="4" id="KW-1185">Reference proteome</keyword>
<dbReference type="Proteomes" id="UP000827284">
    <property type="component" value="Unassembled WGS sequence"/>
</dbReference>
<feature type="compositionally biased region" description="Polar residues" evidence="1">
    <location>
        <begin position="827"/>
        <end position="836"/>
    </location>
</feature>
<feature type="compositionally biased region" description="Polar residues" evidence="1">
    <location>
        <begin position="225"/>
        <end position="246"/>
    </location>
</feature>